<reference evidence="1 2" key="1">
    <citation type="journal article" date="2018" name="Nat. Ecol. Evol.">
        <title>Pezizomycetes genomes reveal the molecular basis of ectomycorrhizal truffle lifestyle.</title>
        <authorList>
            <person name="Murat C."/>
            <person name="Payen T."/>
            <person name="Noel B."/>
            <person name="Kuo A."/>
            <person name="Morin E."/>
            <person name="Chen J."/>
            <person name="Kohler A."/>
            <person name="Krizsan K."/>
            <person name="Balestrini R."/>
            <person name="Da Silva C."/>
            <person name="Montanini B."/>
            <person name="Hainaut M."/>
            <person name="Levati E."/>
            <person name="Barry K.W."/>
            <person name="Belfiori B."/>
            <person name="Cichocki N."/>
            <person name="Clum A."/>
            <person name="Dockter R.B."/>
            <person name="Fauchery L."/>
            <person name="Guy J."/>
            <person name="Iotti M."/>
            <person name="Le Tacon F."/>
            <person name="Lindquist E.A."/>
            <person name="Lipzen A."/>
            <person name="Malagnac F."/>
            <person name="Mello A."/>
            <person name="Molinier V."/>
            <person name="Miyauchi S."/>
            <person name="Poulain J."/>
            <person name="Riccioni C."/>
            <person name="Rubini A."/>
            <person name="Sitrit Y."/>
            <person name="Splivallo R."/>
            <person name="Traeger S."/>
            <person name="Wang M."/>
            <person name="Zifcakova L."/>
            <person name="Wipf D."/>
            <person name="Zambonelli A."/>
            <person name="Paolocci F."/>
            <person name="Nowrousian M."/>
            <person name="Ottonello S."/>
            <person name="Baldrian P."/>
            <person name="Spatafora J.W."/>
            <person name="Henrissat B."/>
            <person name="Nagy L.G."/>
            <person name="Aury J.M."/>
            <person name="Wincker P."/>
            <person name="Grigoriev I.V."/>
            <person name="Bonfante P."/>
            <person name="Martin F.M."/>
        </authorList>
    </citation>
    <scope>NUCLEOTIDE SEQUENCE [LARGE SCALE GENOMIC DNA]</scope>
    <source>
        <strain evidence="1 2">ATCC MYA-4762</strain>
    </source>
</reference>
<evidence type="ECO:0000313" key="2">
    <source>
        <dbReference type="Proteomes" id="UP000267821"/>
    </source>
</evidence>
<organism evidence="1 2">
    <name type="scientific">Terfezia boudieri ATCC MYA-4762</name>
    <dbReference type="NCBI Taxonomy" id="1051890"/>
    <lineage>
        <taxon>Eukaryota</taxon>
        <taxon>Fungi</taxon>
        <taxon>Dikarya</taxon>
        <taxon>Ascomycota</taxon>
        <taxon>Pezizomycotina</taxon>
        <taxon>Pezizomycetes</taxon>
        <taxon>Pezizales</taxon>
        <taxon>Pezizaceae</taxon>
        <taxon>Terfezia</taxon>
    </lineage>
</organism>
<keyword evidence="2" id="KW-1185">Reference proteome</keyword>
<evidence type="ECO:0000313" key="1">
    <source>
        <dbReference type="EMBL" id="RPB29164.1"/>
    </source>
</evidence>
<proteinExistence type="predicted"/>
<name>A0A3N4M1X1_9PEZI</name>
<dbReference type="EMBL" id="ML121528">
    <property type="protein sequence ID" value="RPB29164.1"/>
    <property type="molecule type" value="Genomic_DNA"/>
</dbReference>
<dbReference type="InParanoid" id="A0A3N4M1X1"/>
<protein>
    <submittedName>
        <fullName evidence="1">Uncharacterized protein</fullName>
    </submittedName>
</protein>
<gene>
    <name evidence="1" type="ORF">L211DRAFT_833035</name>
</gene>
<dbReference type="AlphaFoldDB" id="A0A3N4M1X1"/>
<accession>A0A3N4M1X1</accession>
<dbReference type="Proteomes" id="UP000267821">
    <property type="component" value="Unassembled WGS sequence"/>
</dbReference>
<sequence>MVTNPPFAWNVSGTERSSSFAAQMCTPPGKPTQACVGLSGPILPPPTPSSVTLSAKVCTQVGGGAELCAGADNKGSVHAQLKIPLGK</sequence>